<evidence type="ECO:0000256" key="9">
    <source>
        <dbReference type="ARBA" id="ARBA00023125"/>
    </source>
</evidence>
<dbReference type="PANTHER" id="PTHR46297">
    <property type="entry name" value="ZINC FINGER CCCH-TYPE WITH G PATCH DOMAIN-CONTAINING PROTEIN"/>
    <property type="match status" value="1"/>
</dbReference>
<comment type="subcellular location">
    <subcellularLocation>
        <location evidence="2">Nucleus</location>
    </subcellularLocation>
</comment>
<feature type="zinc finger region" description="C3H1-type" evidence="12">
    <location>
        <begin position="164"/>
        <end position="191"/>
    </location>
</feature>
<evidence type="ECO:0000256" key="11">
    <source>
        <dbReference type="ARBA" id="ARBA00023242"/>
    </source>
</evidence>
<dbReference type="PANTHER" id="PTHR46297:SF1">
    <property type="entry name" value="ZINC FINGER CCCH-TYPE WITH G PATCH DOMAIN-CONTAINING PROTEIN"/>
    <property type="match status" value="1"/>
</dbReference>
<evidence type="ECO:0000256" key="2">
    <source>
        <dbReference type="ARBA" id="ARBA00004123"/>
    </source>
</evidence>
<evidence type="ECO:0000256" key="7">
    <source>
        <dbReference type="ARBA" id="ARBA00022833"/>
    </source>
</evidence>
<evidence type="ECO:0000256" key="14">
    <source>
        <dbReference type="SAM" id="MobiDB-lite"/>
    </source>
</evidence>
<dbReference type="PROSITE" id="PS50174">
    <property type="entry name" value="G_PATCH"/>
    <property type="match status" value="1"/>
</dbReference>
<feature type="compositionally biased region" description="Acidic residues" evidence="14">
    <location>
        <begin position="288"/>
        <end position="300"/>
    </location>
</feature>
<evidence type="ECO:0000256" key="13">
    <source>
        <dbReference type="SAM" id="Coils"/>
    </source>
</evidence>
<dbReference type="GO" id="GO:0005634">
    <property type="term" value="C:nucleus"/>
    <property type="evidence" value="ECO:0007669"/>
    <property type="project" value="UniProtKB-SubCell"/>
</dbReference>
<feature type="coiled-coil region" evidence="13">
    <location>
        <begin position="399"/>
        <end position="426"/>
    </location>
</feature>
<dbReference type="Pfam" id="PF01585">
    <property type="entry name" value="G-patch"/>
    <property type="match status" value="1"/>
</dbReference>
<dbReference type="Gene3D" id="2.30.30.1190">
    <property type="match status" value="1"/>
</dbReference>
<keyword evidence="10" id="KW-0804">Transcription</keyword>
<evidence type="ECO:0000313" key="18">
    <source>
        <dbReference type="Proteomes" id="UP000324832"/>
    </source>
</evidence>
<reference evidence="17 18" key="1">
    <citation type="submission" date="2017-07" db="EMBL/GenBank/DDBJ databases">
        <authorList>
            <person name="Talla V."/>
            <person name="Backstrom N."/>
        </authorList>
    </citation>
    <scope>NUCLEOTIDE SEQUENCE [LARGE SCALE GENOMIC DNA]</scope>
</reference>
<dbReference type="EMBL" id="FZQP02001337">
    <property type="protein sequence ID" value="VVC92486.1"/>
    <property type="molecule type" value="Genomic_DNA"/>
</dbReference>
<dbReference type="InterPro" id="IPR000467">
    <property type="entry name" value="G_patch_dom"/>
</dbReference>
<dbReference type="GO" id="GO:0001227">
    <property type="term" value="F:DNA-binding transcription repressor activity, RNA polymerase II-specific"/>
    <property type="evidence" value="ECO:0007669"/>
    <property type="project" value="TreeGrafter"/>
</dbReference>
<evidence type="ECO:0000256" key="5">
    <source>
        <dbReference type="ARBA" id="ARBA00022723"/>
    </source>
</evidence>
<feature type="region of interest" description="Disordered" evidence="14">
    <location>
        <begin position="285"/>
        <end position="314"/>
    </location>
</feature>
<feature type="domain" description="G-patch" evidence="16">
    <location>
        <begin position="338"/>
        <end position="384"/>
    </location>
</feature>
<dbReference type="Proteomes" id="UP000324832">
    <property type="component" value="Unassembled WGS sequence"/>
</dbReference>
<feature type="compositionally biased region" description="Polar residues" evidence="14">
    <location>
        <begin position="303"/>
        <end position="314"/>
    </location>
</feature>
<keyword evidence="4" id="KW-0678">Repressor</keyword>
<evidence type="ECO:0000256" key="3">
    <source>
        <dbReference type="ARBA" id="ARBA00022414"/>
    </source>
</evidence>
<keyword evidence="11" id="KW-0539">Nucleus</keyword>
<keyword evidence="6 12" id="KW-0863">Zinc-finger</keyword>
<accession>A0A5E4Q5G1</accession>
<evidence type="ECO:0000256" key="1">
    <source>
        <dbReference type="ARBA" id="ARBA00004062"/>
    </source>
</evidence>
<sequence length="535" mass="60876">MENTEASLNEYKNQLLIVKQNLDTTADSNQRKSLLELHSELEQLIALTEESLDVHKSTQILNDNNKPKDDLDDEYKLFMQEMEQTGAYNGDPNKSETNIQNGDSDIEDELASLLGMKCAVYHTHTWGGQPTLHNAMVSSVVPRQEDDKFSDLQVRVLFTHPTHTEMIPCPYYLNGDCKFDDDQCRYSHGSIVQLSNLKEAIEPNFEGLKVGSRILLKLKAPDEEVKSTAKKSTEKYHLWHRAIVKTIDMEKRCCVAKLEQGVKCGEKRKSISDQQFVHFEEIFPLSNDNDESSDSEDSLSDTEYPSSKMSHSESYQATLVEKSLQHPAPAMGGWEQHTRGMGSKLMMAMGYVPGTGLGATGDGRLEPVEARMVPLGKSLDHCMEISQRAAGQDPLKIEQMMKRRQKKEEERNKRAYEREKERERRNVFNFLNKTIGDSAGTCETSSSTSIDIKQTSSKELNIERFKIEEGSRKIENEISKLKTILAKYPQGSNGHRSVSLQISEKNRELGVLKQQETQINREQKNRKDKQKMTVF</sequence>
<feature type="region of interest" description="Disordered" evidence="14">
    <location>
        <begin position="489"/>
        <end position="535"/>
    </location>
</feature>
<evidence type="ECO:0000256" key="6">
    <source>
        <dbReference type="ARBA" id="ARBA00022771"/>
    </source>
</evidence>
<organism evidence="17 18">
    <name type="scientific">Leptidea sinapis</name>
    <dbReference type="NCBI Taxonomy" id="189913"/>
    <lineage>
        <taxon>Eukaryota</taxon>
        <taxon>Metazoa</taxon>
        <taxon>Ecdysozoa</taxon>
        <taxon>Arthropoda</taxon>
        <taxon>Hexapoda</taxon>
        <taxon>Insecta</taxon>
        <taxon>Pterygota</taxon>
        <taxon>Neoptera</taxon>
        <taxon>Endopterygota</taxon>
        <taxon>Lepidoptera</taxon>
        <taxon>Glossata</taxon>
        <taxon>Ditrysia</taxon>
        <taxon>Papilionoidea</taxon>
        <taxon>Pieridae</taxon>
        <taxon>Dismorphiinae</taxon>
        <taxon>Leptidea</taxon>
    </lineage>
</organism>
<evidence type="ECO:0000313" key="17">
    <source>
        <dbReference type="EMBL" id="VVC92486.1"/>
    </source>
</evidence>
<dbReference type="GO" id="GO:0000978">
    <property type="term" value="F:RNA polymerase II cis-regulatory region sequence-specific DNA binding"/>
    <property type="evidence" value="ECO:0007669"/>
    <property type="project" value="TreeGrafter"/>
</dbReference>
<name>A0A5E4Q5G1_9NEOP</name>
<keyword evidence="13" id="KW-0175">Coiled coil</keyword>
<keyword evidence="18" id="KW-1185">Reference proteome</keyword>
<protein>
    <recommendedName>
        <fullName evidence="3">Zinc finger CCCH-type with G patch domain-containing protein</fullName>
    </recommendedName>
</protein>
<keyword evidence="8" id="KW-0805">Transcription regulation</keyword>
<evidence type="ECO:0000256" key="8">
    <source>
        <dbReference type="ARBA" id="ARBA00023015"/>
    </source>
</evidence>
<dbReference type="GO" id="GO:0008270">
    <property type="term" value="F:zinc ion binding"/>
    <property type="evidence" value="ECO:0007669"/>
    <property type="project" value="UniProtKB-KW"/>
</dbReference>
<keyword evidence="5 12" id="KW-0479">Metal-binding</keyword>
<feature type="domain" description="C3H1-type" evidence="15">
    <location>
        <begin position="164"/>
        <end position="191"/>
    </location>
</feature>
<keyword evidence="7 12" id="KW-0862">Zinc</keyword>
<dbReference type="SMART" id="SM00356">
    <property type="entry name" value="ZnF_C3H1"/>
    <property type="match status" value="1"/>
</dbReference>
<evidence type="ECO:0000256" key="4">
    <source>
        <dbReference type="ARBA" id="ARBA00022491"/>
    </source>
</evidence>
<evidence type="ECO:0000259" key="15">
    <source>
        <dbReference type="PROSITE" id="PS50103"/>
    </source>
</evidence>
<comment type="function">
    <text evidence="1">Transcription repressor.</text>
</comment>
<keyword evidence="9" id="KW-0238">DNA-binding</keyword>
<evidence type="ECO:0000256" key="12">
    <source>
        <dbReference type="PROSITE-ProRule" id="PRU00723"/>
    </source>
</evidence>
<dbReference type="SMART" id="SM00443">
    <property type="entry name" value="G_patch"/>
    <property type="match status" value="1"/>
</dbReference>
<dbReference type="InterPro" id="IPR000571">
    <property type="entry name" value="Znf_CCCH"/>
</dbReference>
<dbReference type="AlphaFoldDB" id="A0A5E4Q5G1"/>
<proteinExistence type="predicted"/>
<evidence type="ECO:0000256" key="10">
    <source>
        <dbReference type="ARBA" id="ARBA00023163"/>
    </source>
</evidence>
<gene>
    <name evidence="17" type="ORF">LSINAPIS_LOCUS4930</name>
</gene>
<feature type="compositionally biased region" description="Polar residues" evidence="14">
    <location>
        <begin position="490"/>
        <end position="503"/>
    </location>
</feature>
<evidence type="ECO:0000259" key="16">
    <source>
        <dbReference type="PROSITE" id="PS50174"/>
    </source>
</evidence>
<dbReference type="PROSITE" id="PS50103">
    <property type="entry name" value="ZF_C3H1"/>
    <property type="match status" value="1"/>
</dbReference>